<feature type="region of interest" description="Disordered" evidence="4">
    <location>
        <begin position="149"/>
        <end position="201"/>
    </location>
</feature>
<dbReference type="InterPro" id="IPR008251">
    <property type="entry name" value="Chromo_shadow_dom"/>
</dbReference>
<protein>
    <submittedName>
        <fullName evidence="6">Chromo domain-containing protein</fullName>
    </submittedName>
</protein>
<gene>
    <name evidence="6" type="ORF">PG993_009678</name>
</gene>
<comment type="caution">
    <text evidence="6">The sequence shown here is derived from an EMBL/GenBank/DDBJ whole genome shotgun (WGS) entry which is preliminary data.</text>
</comment>
<evidence type="ECO:0000256" key="1">
    <source>
        <dbReference type="ARBA" id="ARBA00004123"/>
    </source>
</evidence>
<feature type="region of interest" description="Disordered" evidence="4">
    <location>
        <begin position="1"/>
        <end position="80"/>
    </location>
</feature>
<dbReference type="PANTHER" id="PTHR22812">
    <property type="entry name" value="CHROMOBOX PROTEIN"/>
    <property type="match status" value="1"/>
</dbReference>
<evidence type="ECO:0000256" key="3">
    <source>
        <dbReference type="ARBA" id="ARBA00023242"/>
    </source>
</evidence>
<dbReference type="InterPro" id="IPR016197">
    <property type="entry name" value="Chromo-like_dom_sf"/>
</dbReference>
<dbReference type="SMART" id="SM00300">
    <property type="entry name" value="ChSh"/>
    <property type="match status" value="1"/>
</dbReference>
<dbReference type="CDD" id="cd18657">
    <property type="entry name" value="CSD_Swi6"/>
    <property type="match status" value="1"/>
</dbReference>
<dbReference type="SUPFAM" id="SSF54160">
    <property type="entry name" value="Chromo domain-like"/>
    <property type="match status" value="2"/>
</dbReference>
<proteinExistence type="predicted"/>
<name>A0ABR1SMF1_9PEZI</name>
<organism evidence="6 7">
    <name type="scientific">Apiospora rasikravindrae</name>
    <dbReference type="NCBI Taxonomy" id="990691"/>
    <lineage>
        <taxon>Eukaryota</taxon>
        <taxon>Fungi</taxon>
        <taxon>Dikarya</taxon>
        <taxon>Ascomycota</taxon>
        <taxon>Pezizomycotina</taxon>
        <taxon>Sordariomycetes</taxon>
        <taxon>Xylariomycetidae</taxon>
        <taxon>Amphisphaeriales</taxon>
        <taxon>Apiosporaceae</taxon>
        <taxon>Apiospora</taxon>
    </lineage>
</organism>
<dbReference type="PROSITE" id="PS50013">
    <property type="entry name" value="CHROMO_2"/>
    <property type="match status" value="1"/>
</dbReference>
<feature type="domain" description="Chromo" evidence="5">
    <location>
        <begin position="82"/>
        <end position="135"/>
    </location>
</feature>
<accession>A0ABR1SMF1</accession>
<feature type="compositionally biased region" description="Polar residues" evidence="4">
    <location>
        <begin position="13"/>
        <end position="22"/>
    </location>
</feature>
<evidence type="ECO:0000256" key="4">
    <source>
        <dbReference type="SAM" id="MobiDB-lite"/>
    </source>
</evidence>
<dbReference type="InterPro" id="IPR017984">
    <property type="entry name" value="Chromo_dom_subgr"/>
</dbReference>
<evidence type="ECO:0000256" key="2">
    <source>
        <dbReference type="ARBA" id="ARBA00011353"/>
    </source>
</evidence>
<evidence type="ECO:0000259" key="5">
    <source>
        <dbReference type="PROSITE" id="PS50013"/>
    </source>
</evidence>
<feature type="compositionally biased region" description="Acidic residues" evidence="4">
    <location>
        <begin position="1"/>
        <end position="12"/>
    </location>
</feature>
<sequence length="269" mass="29779">MPPAISDDEASEQNDVQVSIPSNRRGKKASVGYQDEDEDGPDHLEPELLADGKDKNEDSRGAGGENDEEDDDDDDEIGEDEFVVEKILDHQVLPDGNNIKYKVKWEGYEKKSDQTWEDEDNLKDNASLILSEYLESVGGRQAILDETETAASQKSAKKRGRPAGSSAGGTPANGKRTKRGSHPASQTPPASVGGKEWKPPAGSWEDEVRFVDACHDENTGKLLVYLTWKNGHKTQHDLKVVYSRCPQQMLKFYERHVKIVKTTADANAE</sequence>
<dbReference type="InterPro" id="IPR023780">
    <property type="entry name" value="Chromo_domain"/>
</dbReference>
<feature type="compositionally biased region" description="Acidic residues" evidence="4">
    <location>
        <begin position="65"/>
        <end position="80"/>
    </location>
</feature>
<dbReference type="Proteomes" id="UP001444661">
    <property type="component" value="Unassembled WGS sequence"/>
</dbReference>
<dbReference type="PRINTS" id="PR00504">
    <property type="entry name" value="CHROMODOMAIN"/>
</dbReference>
<feature type="compositionally biased region" description="Basic and acidic residues" evidence="4">
    <location>
        <begin position="41"/>
        <end position="60"/>
    </location>
</feature>
<dbReference type="InterPro" id="IPR023779">
    <property type="entry name" value="Chromodomain_CS"/>
</dbReference>
<evidence type="ECO:0000313" key="6">
    <source>
        <dbReference type="EMBL" id="KAK8034683.1"/>
    </source>
</evidence>
<dbReference type="Gene3D" id="2.40.50.40">
    <property type="match status" value="2"/>
</dbReference>
<dbReference type="Pfam" id="PF01393">
    <property type="entry name" value="Chromo_shadow"/>
    <property type="match status" value="1"/>
</dbReference>
<dbReference type="EMBL" id="JAQQWK010000009">
    <property type="protein sequence ID" value="KAK8034683.1"/>
    <property type="molecule type" value="Genomic_DNA"/>
</dbReference>
<reference evidence="6 7" key="1">
    <citation type="submission" date="2023-01" db="EMBL/GenBank/DDBJ databases">
        <title>Analysis of 21 Apiospora genomes using comparative genomics revels a genus with tremendous synthesis potential of carbohydrate active enzymes and secondary metabolites.</title>
        <authorList>
            <person name="Sorensen T."/>
        </authorList>
    </citation>
    <scope>NUCLEOTIDE SEQUENCE [LARGE SCALE GENOMIC DNA]</scope>
    <source>
        <strain evidence="6 7">CBS 33761</strain>
    </source>
</reference>
<dbReference type="InterPro" id="IPR000953">
    <property type="entry name" value="Chromo/chromo_shadow_dom"/>
</dbReference>
<dbReference type="SMART" id="SM00298">
    <property type="entry name" value="CHROMO"/>
    <property type="match status" value="1"/>
</dbReference>
<dbReference type="CDD" id="cd00024">
    <property type="entry name" value="CD_CSD"/>
    <property type="match status" value="1"/>
</dbReference>
<dbReference type="Pfam" id="PF00385">
    <property type="entry name" value="Chromo"/>
    <property type="match status" value="1"/>
</dbReference>
<comment type="subcellular location">
    <subcellularLocation>
        <location evidence="1">Nucleus</location>
    </subcellularLocation>
</comment>
<dbReference type="InterPro" id="IPR051219">
    <property type="entry name" value="Heterochromatin_chromo-domain"/>
</dbReference>
<comment type="subunit">
    <text evidence="2">Component of the NuA4 histone acetyltransferase complex.</text>
</comment>
<keyword evidence="7" id="KW-1185">Reference proteome</keyword>
<dbReference type="PROSITE" id="PS00598">
    <property type="entry name" value="CHROMO_1"/>
    <property type="match status" value="1"/>
</dbReference>
<keyword evidence="3" id="KW-0539">Nucleus</keyword>
<evidence type="ECO:0000313" key="7">
    <source>
        <dbReference type="Proteomes" id="UP001444661"/>
    </source>
</evidence>